<keyword evidence="1" id="KW-1133">Transmembrane helix</keyword>
<comment type="caution">
    <text evidence="2">The sequence shown here is derived from an EMBL/GenBank/DDBJ whole genome shotgun (WGS) entry which is preliminary data.</text>
</comment>
<gene>
    <name evidence="2" type="ORF">NC998_05130</name>
</gene>
<dbReference type="InterPro" id="IPR051784">
    <property type="entry name" value="Nod_factor_ABC_transporter"/>
</dbReference>
<feature type="transmembrane region" description="Helical" evidence="1">
    <location>
        <begin position="57"/>
        <end position="81"/>
    </location>
</feature>
<feature type="transmembrane region" description="Helical" evidence="1">
    <location>
        <begin position="102"/>
        <end position="127"/>
    </location>
</feature>
<dbReference type="RefSeq" id="WP_190433855.1">
    <property type="nucleotide sequence ID" value="NZ_JAMPKM010000002.1"/>
</dbReference>
<evidence type="ECO:0000256" key="1">
    <source>
        <dbReference type="SAM" id="Phobius"/>
    </source>
</evidence>
<organism evidence="2 3">
    <name type="scientific">Trichocoleus desertorum GB2-A4</name>
    <dbReference type="NCBI Taxonomy" id="2933944"/>
    <lineage>
        <taxon>Bacteria</taxon>
        <taxon>Bacillati</taxon>
        <taxon>Cyanobacteriota</taxon>
        <taxon>Cyanophyceae</taxon>
        <taxon>Leptolyngbyales</taxon>
        <taxon>Trichocoleusaceae</taxon>
        <taxon>Trichocoleus</taxon>
    </lineage>
</organism>
<dbReference type="PANTHER" id="PTHR43229">
    <property type="entry name" value="NODULATION PROTEIN J"/>
    <property type="match status" value="1"/>
</dbReference>
<protein>
    <submittedName>
        <fullName evidence="2">ABC transporter permease</fullName>
    </submittedName>
</protein>
<proteinExistence type="predicted"/>
<feature type="transmembrane region" description="Helical" evidence="1">
    <location>
        <begin position="223"/>
        <end position="242"/>
    </location>
</feature>
<dbReference type="EMBL" id="JAMPKM010000002">
    <property type="protein sequence ID" value="MEP0816476.1"/>
    <property type="molecule type" value="Genomic_DNA"/>
</dbReference>
<keyword evidence="3" id="KW-1185">Reference proteome</keyword>
<feature type="transmembrane region" description="Helical" evidence="1">
    <location>
        <begin position="169"/>
        <end position="185"/>
    </location>
</feature>
<keyword evidence="1" id="KW-0472">Membrane</keyword>
<feature type="transmembrane region" description="Helical" evidence="1">
    <location>
        <begin position="139"/>
        <end position="162"/>
    </location>
</feature>
<dbReference type="PANTHER" id="PTHR43229:SF2">
    <property type="entry name" value="NODULATION PROTEIN J"/>
    <property type="match status" value="1"/>
</dbReference>
<evidence type="ECO:0000313" key="3">
    <source>
        <dbReference type="Proteomes" id="UP001464891"/>
    </source>
</evidence>
<accession>A0ABV0J3Y2</accession>
<dbReference type="Proteomes" id="UP001464891">
    <property type="component" value="Unassembled WGS sequence"/>
</dbReference>
<feature type="transmembrane region" description="Helical" evidence="1">
    <location>
        <begin position="21"/>
        <end position="45"/>
    </location>
</feature>
<sequence>MLNLFWAELRRSWIQFIRYPADAIAGLLITTLVFYGLFASARYIAGPSVQFGDRLDAIVIGYVLWTLLIFIMNDIAVGLQAEAQTGTLEQLFLSPFGASRVFLMRAIASLTLRLFLTLVGLLIIMAITGSRLNFSFSLFLPLSTILLGAYGLSFALGALALLLKRVQQVLGIFQFALLFLISTPTEDWTGSLQMLSRILPMTAGAGVLRELMAEGQALDWNELAIAFINGAVYLVVGVLLFWQAERRAKQRGLLSGY</sequence>
<keyword evidence="1" id="KW-0812">Transmembrane</keyword>
<reference evidence="2 3" key="1">
    <citation type="submission" date="2022-04" db="EMBL/GenBank/DDBJ databases">
        <title>Positive selection, recombination, and allopatry shape intraspecific diversity of widespread and dominant cyanobacteria.</title>
        <authorList>
            <person name="Wei J."/>
            <person name="Shu W."/>
            <person name="Hu C."/>
        </authorList>
    </citation>
    <scope>NUCLEOTIDE SEQUENCE [LARGE SCALE GENOMIC DNA]</scope>
    <source>
        <strain evidence="2 3">GB2-A4</strain>
    </source>
</reference>
<name>A0ABV0J3Y2_9CYAN</name>
<evidence type="ECO:0000313" key="2">
    <source>
        <dbReference type="EMBL" id="MEP0816476.1"/>
    </source>
</evidence>